<evidence type="ECO:0000259" key="1">
    <source>
        <dbReference type="PROSITE" id="PS50106"/>
    </source>
</evidence>
<dbReference type="AlphaFoldDB" id="A0A198UIS2"/>
<protein>
    <submittedName>
        <fullName evidence="2">Putative protease</fullName>
    </submittedName>
</protein>
<accession>A0A198UIS2</accession>
<dbReference type="SUPFAM" id="SSF50156">
    <property type="entry name" value="PDZ domain-like"/>
    <property type="match status" value="1"/>
</dbReference>
<name>A0A198UIS2_MORCA</name>
<dbReference type="Pfam" id="PF00595">
    <property type="entry name" value="PDZ"/>
    <property type="match status" value="1"/>
</dbReference>
<dbReference type="Gene3D" id="2.30.42.10">
    <property type="match status" value="1"/>
</dbReference>
<dbReference type="InterPro" id="IPR001478">
    <property type="entry name" value="PDZ"/>
</dbReference>
<dbReference type="SUPFAM" id="SSF55486">
    <property type="entry name" value="Metalloproteases ('zincins'), catalytic domain"/>
    <property type="match status" value="1"/>
</dbReference>
<dbReference type="Pfam" id="PF05299">
    <property type="entry name" value="Peptidase_M61"/>
    <property type="match status" value="1"/>
</dbReference>
<keyword evidence="2" id="KW-0378">Hydrolase</keyword>
<keyword evidence="3" id="KW-1185">Reference proteome</keyword>
<dbReference type="InterPro" id="IPR040756">
    <property type="entry name" value="Peptidase_M61_N"/>
</dbReference>
<dbReference type="InterPro" id="IPR036034">
    <property type="entry name" value="PDZ_sf"/>
</dbReference>
<feature type="domain" description="PDZ" evidence="1">
    <location>
        <begin position="507"/>
        <end position="587"/>
    </location>
</feature>
<organism evidence="2 3">
    <name type="scientific">Moraxella catarrhalis</name>
    <name type="common">Branhamella catarrhalis</name>
    <dbReference type="NCBI Taxonomy" id="480"/>
    <lineage>
        <taxon>Bacteria</taxon>
        <taxon>Pseudomonadati</taxon>
        <taxon>Pseudomonadota</taxon>
        <taxon>Gammaproteobacteria</taxon>
        <taxon>Moraxellales</taxon>
        <taxon>Moraxellaceae</taxon>
        <taxon>Moraxella</taxon>
    </lineage>
</organism>
<dbReference type="Gene3D" id="1.10.390.10">
    <property type="entry name" value="Neutral Protease Domain 2"/>
    <property type="match status" value="1"/>
</dbReference>
<comment type="caution">
    <text evidence="2">The sequence shown here is derived from an EMBL/GenBank/DDBJ whole genome shotgun (WGS) entry which is preliminary data.</text>
</comment>
<dbReference type="InterPro" id="IPR027268">
    <property type="entry name" value="Peptidase_M4/M1_CTD_sf"/>
</dbReference>
<dbReference type="PROSITE" id="PS50106">
    <property type="entry name" value="PDZ"/>
    <property type="match status" value="1"/>
</dbReference>
<dbReference type="PATRIC" id="fig|480.237.peg.2177"/>
<proteinExistence type="predicted"/>
<dbReference type="SMART" id="SM00228">
    <property type="entry name" value="PDZ"/>
    <property type="match status" value="1"/>
</dbReference>
<sequence length="620" mass="70188">MGFDIIDILINKLYHSKLANLALLFKGIEMNLAYQISFDRFTEHLADVQITHTVVSDAPTFSMVTWIAGSYLIREFSKNITAVYYQIGDEKKQHRAEKIDKKTFVFSKARQGDQLTICYEVYCRDLSVRTAFIDATRIFGNFTSLLLLPDADKHTQASLTLVVPTAFLVHHPECTIACGLDFECTQTQSGLKYHFDALAAFEYLDFPFEIGTQDTFDFQITKHDQISVPHRFFLAGRHHGDLQRLKTDLTKICQSYVDWLGETPFTDYTFMTMVTDKDYGGLEHINSTALISPRADMPSFGESAVPSGDYQRFLGLCSHEYFHAWWVKTVKPDVMMNNPLTDEAYTPLLWVFEGFTSYIDDLMLLVSGVIDKDSYLKLIAAQINRYYQTEGRAHQSVAQSSFDTWIKLYRADENTANQGISYYNKGALVALLLDMMLMDQTDGKYRLFDVIKACYVKANNQPFGLTTQILGEIIAQMMGQEAWQDFYHRYVIGVDDLPLESYFEKFAISTESQDKDKPWGISFDESAAGLTIKHISRQSAASAAGLAFGDIIIAIDGLKATSALLTQLIKHQDATGLALTVHAFRRDELFSVSIKSQKTTHQTVQLKGDGGQWLDFTPKP</sequence>
<dbReference type="Proteomes" id="UP000078228">
    <property type="component" value="Unassembled WGS sequence"/>
</dbReference>
<dbReference type="GO" id="GO:0008233">
    <property type="term" value="F:peptidase activity"/>
    <property type="evidence" value="ECO:0007669"/>
    <property type="project" value="UniProtKB-KW"/>
</dbReference>
<dbReference type="Pfam" id="PF17899">
    <property type="entry name" value="Peptidase_M61_N"/>
    <property type="match status" value="1"/>
</dbReference>
<dbReference type="InterPro" id="IPR024191">
    <property type="entry name" value="Peptidase_M61"/>
</dbReference>
<dbReference type="GO" id="GO:0006508">
    <property type="term" value="P:proteolysis"/>
    <property type="evidence" value="ECO:0007669"/>
    <property type="project" value="UniProtKB-KW"/>
</dbReference>
<dbReference type="EMBL" id="LXHC01000025">
    <property type="protein sequence ID" value="OAU95137.1"/>
    <property type="molecule type" value="Genomic_DNA"/>
</dbReference>
<keyword evidence="2" id="KW-0645">Protease</keyword>
<evidence type="ECO:0000313" key="2">
    <source>
        <dbReference type="EMBL" id="OAU95137.1"/>
    </source>
</evidence>
<dbReference type="PIRSF" id="PIRSF016493">
    <property type="entry name" value="Glycyl_aminpptds"/>
    <property type="match status" value="1"/>
</dbReference>
<dbReference type="InterPro" id="IPR007963">
    <property type="entry name" value="Peptidase_M61_catalytic"/>
</dbReference>
<gene>
    <name evidence="2" type="ORF">AO384_1671</name>
</gene>
<evidence type="ECO:0000313" key="3">
    <source>
        <dbReference type="Proteomes" id="UP000078228"/>
    </source>
</evidence>
<reference evidence="2 3" key="1">
    <citation type="journal article" date="2016" name="Genome Biol. Evol.">
        <title>Comparative Genomic Analyses of the Moraxella catarrhalis Serosensitive and Seroresistant Lineages Demonstrate Their Independent Evolution.</title>
        <authorList>
            <person name="Earl J.P."/>
            <person name="de Vries S.P."/>
            <person name="Ahmed A."/>
            <person name="Powell E."/>
            <person name="Schultz M.P."/>
            <person name="Hermans P.W."/>
            <person name="Hill D.J."/>
            <person name="Zhou Z."/>
            <person name="Constantinidou C.I."/>
            <person name="Hu F.Z."/>
            <person name="Bootsma H.J."/>
            <person name="Ehrlich G.D."/>
        </authorList>
    </citation>
    <scope>NUCLEOTIDE SEQUENCE [LARGE SCALE GENOMIC DNA]</scope>
    <source>
        <strain evidence="2 3">Z7542</strain>
    </source>
</reference>
<dbReference type="Gene3D" id="2.60.40.3650">
    <property type="match status" value="1"/>
</dbReference>